<dbReference type="InterPro" id="IPR016545">
    <property type="entry name" value="UCP009120_prtse"/>
</dbReference>
<reference evidence="2" key="1">
    <citation type="journal article" date="2019" name="Int. J. Syst. Evol. Microbiol.">
        <title>The Global Catalogue of Microorganisms (GCM) 10K type strain sequencing project: providing services to taxonomists for standard genome sequencing and annotation.</title>
        <authorList>
            <consortium name="The Broad Institute Genomics Platform"/>
            <consortium name="The Broad Institute Genome Sequencing Center for Infectious Disease"/>
            <person name="Wu L."/>
            <person name="Ma J."/>
        </authorList>
    </citation>
    <scope>NUCLEOTIDE SEQUENCE [LARGE SCALE GENOMIC DNA]</scope>
    <source>
        <strain evidence="2">CCUG 61484</strain>
    </source>
</reference>
<sequence length="246" mass="27846">MTYCLGIKVKEGLIAIADTRITSGTDVTVKKKVTTVQNDNGCMFIMTSGLRSVRDKAVVYFNELIKTESHTKLFEAVNAFGQQVRRVAEEDRNYLENAGFKFDLNTIIGGQLKDDEEHKLFLLYPEGNWVELGLGAPFTIIGNAGHGKAILNRTLDENSDMRIALKAGFLSFDSTRVSSNNVDFPIDIVLYKKDSFMFIEQRYTQRDMAEISTQWADELKSALENISEDWMEKAFSKMPEVKNNEV</sequence>
<accession>A0ABW3AWS9</accession>
<dbReference type="InterPro" id="IPR001353">
    <property type="entry name" value="Proteasome_sua/b"/>
</dbReference>
<dbReference type="RefSeq" id="WP_377117677.1">
    <property type="nucleotide sequence ID" value="NZ_JBHTHZ010000014.1"/>
</dbReference>
<name>A0ABW3AWS9_9SPHI</name>
<comment type="caution">
    <text evidence="1">The sequence shown here is derived from an EMBL/GenBank/DDBJ whole genome shotgun (WGS) entry which is preliminary data.</text>
</comment>
<dbReference type="Proteomes" id="UP001597010">
    <property type="component" value="Unassembled WGS sequence"/>
</dbReference>
<evidence type="ECO:0000313" key="2">
    <source>
        <dbReference type="Proteomes" id="UP001597010"/>
    </source>
</evidence>
<protein>
    <submittedName>
        <fullName evidence="1">Peptidase</fullName>
    </submittedName>
</protein>
<proteinExistence type="predicted"/>
<organism evidence="1 2">
    <name type="scientific">Mucilaginibacter litoreus</name>
    <dbReference type="NCBI Taxonomy" id="1048221"/>
    <lineage>
        <taxon>Bacteria</taxon>
        <taxon>Pseudomonadati</taxon>
        <taxon>Bacteroidota</taxon>
        <taxon>Sphingobacteriia</taxon>
        <taxon>Sphingobacteriales</taxon>
        <taxon>Sphingobacteriaceae</taxon>
        <taxon>Mucilaginibacter</taxon>
    </lineage>
</organism>
<dbReference type="SUPFAM" id="SSF56235">
    <property type="entry name" value="N-terminal nucleophile aminohydrolases (Ntn hydrolases)"/>
    <property type="match status" value="1"/>
</dbReference>
<evidence type="ECO:0000313" key="1">
    <source>
        <dbReference type="EMBL" id="MFD0795357.1"/>
    </source>
</evidence>
<dbReference type="PIRSF" id="PIRSF009120">
    <property type="entry name" value="UCP009120_prtse"/>
    <property type="match status" value="1"/>
</dbReference>
<dbReference type="Gene3D" id="3.60.20.10">
    <property type="entry name" value="Glutamine Phosphoribosylpyrophosphate, subunit 1, domain 1"/>
    <property type="match status" value="1"/>
</dbReference>
<keyword evidence="2" id="KW-1185">Reference proteome</keyword>
<dbReference type="InterPro" id="IPR029055">
    <property type="entry name" value="Ntn_hydrolases_N"/>
</dbReference>
<dbReference type="EMBL" id="JBHTHZ010000014">
    <property type="protein sequence ID" value="MFD0795357.1"/>
    <property type="molecule type" value="Genomic_DNA"/>
</dbReference>
<gene>
    <name evidence="1" type="ORF">ACFQZX_17175</name>
</gene>
<dbReference type="Pfam" id="PF00227">
    <property type="entry name" value="Proteasome"/>
    <property type="match status" value="1"/>
</dbReference>